<dbReference type="InterPro" id="IPR032109">
    <property type="entry name" value="Big_3_5"/>
</dbReference>
<dbReference type="InterPro" id="IPR013783">
    <property type="entry name" value="Ig-like_fold"/>
</dbReference>
<keyword evidence="2" id="KW-1133">Transmembrane helix</keyword>
<sequence length="974" mass="96336">MRTQSQKRAVARARSILAGFAVAGLAGLALVGAGTTAAVAAPPAQTTFVNEGFTGADAGDGYILPSTTAASGNVACLTALPADGATNAGSIPTCSDTADAVEGGALRLTSNVNNQSGGVGAKQSVPITKGIDATFNSYQYNGDGADGIVFYLAATDPYNPTVPEKIGYLGGSMGYSASTANTAQGLSHAYLGIGLDRFGNFANRQFGGNGCSGDQSTNGTLFANAVTVRGPGDGSTGYCVLSKTSVNGSLDKTGVTDRAQAKVPVEIVINPTSSVLTAQQNTSVTVPAGQYAVVFTSIGGSQQVVTGTLPKLAASNAANIDPSWIDPATGYPYKLTYGWVAGTGGQNDVHEVNYLRTTTAAGPVPVLTAQPGGTTNVAHAGSGSYTVSPTVAADGGSESQLVRTTTTFPAGVTPSVADASGTGWTCSASGQVVACDQAAADRAPGTVLPTLSIPYTVSGAARTATVSTVVASTDAEAITITHDVAVAAQETTVAVPDVTVTVGNTATLRAEVSSAETSGATVPTGSVTFARADTGEELCSAKTTDGVASCTVPTSVVGTTAITATYHGNTDHAEADGSGVLVVTKVPTAITLTSAPEVAPYGKPVTLGVDGLEAQDGTVPAPTGTVTFHEGEVLLCTATLPATSCDVTGLTAGKHTVTAVYSGDALHAAATSVDVELTVRKATTTLSPGSGPSTPGNPSDPTTPGDPGNPSDPTGPSDPSDGGTGTTVTVTHGETTTLDTPNVPEDATGTIDYVTEDGTVLCTATLPDTTCAVPSDLAGGKYRVHARYNGDANYEPAEGTPFDLVVTAQPTALVGSTDTSHAVVGTKVRLSASGLPAGATGSVTFTTADGTVLCTVTLPETSCETDTLPVGTNTVTVAYSGDASFAASSTTLRIVVEAAAVADPSDDPSVEPVPGASIDPAAAATTPPAASGELAFTGSPVAIGAGLGLAGVLLLAGLVLLVVRRRRAARTPAE</sequence>
<feature type="transmembrane region" description="Helical" evidence="2">
    <location>
        <begin position="941"/>
        <end position="963"/>
    </location>
</feature>
<comment type="caution">
    <text evidence="5">The sequence shown here is derived from an EMBL/GenBank/DDBJ whole genome shotgun (WGS) entry which is preliminary data.</text>
</comment>
<feature type="region of interest" description="Disordered" evidence="1">
    <location>
        <begin position="903"/>
        <end position="924"/>
    </location>
</feature>
<dbReference type="Gene3D" id="2.60.120.200">
    <property type="match status" value="1"/>
</dbReference>
<dbReference type="Pfam" id="PF16640">
    <property type="entry name" value="Big_3_5"/>
    <property type="match status" value="3"/>
</dbReference>
<dbReference type="InterPro" id="IPR013320">
    <property type="entry name" value="ConA-like_dom_sf"/>
</dbReference>
<feature type="domain" description="Bacterial Ig-like" evidence="4">
    <location>
        <begin position="592"/>
        <end position="679"/>
    </location>
</feature>
<dbReference type="EMBL" id="SNVW01000006">
    <property type="protein sequence ID" value="TDN43972.1"/>
    <property type="molecule type" value="Genomic_DNA"/>
</dbReference>
<evidence type="ECO:0000259" key="4">
    <source>
        <dbReference type="Pfam" id="PF16640"/>
    </source>
</evidence>
<dbReference type="Proteomes" id="UP000295764">
    <property type="component" value="Unassembled WGS sequence"/>
</dbReference>
<reference evidence="5 6" key="1">
    <citation type="submission" date="2019-03" db="EMBL/GenBank/DDBJ databases">
        <title>Genomic analyses of the natural microbiome of Caenorhabditis elegans.</title>
        <authorList>
            <person name="Samuel B."/>
        </authorList>
    </citation>
    <scope>NUCLEOTIDE SEQUENCE [LARGE SCALE GENOMIC DNA]</scope>
    <source>
        <strain evidence="5 6">JUb65</strain>
    </source>
</reference>
<proteinExistence type="predicted"/>
<dbReference type="OrthoDB" id="3225333at2"/>
<dbReference type="AlphaFoldDB" id="A0A4V3BKX0"/>
<dbReference type="SUPFAM" id="SSF49899">
    <property type="entry name" value="Concanavalin A-like lectins/glucanases"/>
    <property type="match status" value="1"/>
</dbReference>
<dbReference type="RefSeq" id="WP_133519954.1">
    <property type="nucleotide sequence ID" value="NZ_SNVW01000006.1"/>
</dbReference>
<feature type="domain" description="Bacterial Ig-like" evidence="4">
    <location>
        <begin position="499"/>
        <end position="579"/>
    </location>
</feature>
<evidence type="ECO:0000256" key="1">
    <source>
        <dbReference type="SAM" id="MobiDB-lite"/>
    </source>
</evidence>
<accession>A0A4V3BKX0</accession>
<keyword evidence="2" id="KW-0472">Membrane</keyword>
<feature type="chain" id="PRO_5020807229" evidence="3">
    <location>
        <begin position="41"/>
        <end position="974"/>
    </location>
</feature>
<feature type="domain" description="Bacterial Ig-like" evidence="4">
    <location>
        <begin position="818"/>
        <end position="896"/>
    </location>
</feature>
<dbReference type="GO" id="GO:0005975">
    <property type="term" value="P:carbohydrate metabolic process"/>
    <property type="evidence" value="ECO:0007669"/>
    <property type="project" value="UniProtKB-ARBA"/>
</dbReference>
<evidence type="ECO:0000313" key="6">
    <source>
        <dbReference type="Proteomes" id="UP000295764"/>
    </source>
</evidence>
<keyword evidence="3" id="KW-0732">Signal</keyword>
<dbReference type="Gene3D" id="2.60.40.10">
    <property type="entry name" value="Immunoglobulins"/>
    <property type="match status" value="3"/>
</dbReference>
<feature type="compositionally biased region" description="Low complexity" evidence="1">
    <location>
        <begin position="910"/>
        <end position="924"/>
    </location>
</feature>
<organism evidence="5 6">
    <name type="scientific">Curtobacterium flaccumfaciens</name>
    <dbReference type="NCBI Taxonomy" id="2035"/>
    <lineage>
        <taxon>Bacteria</taxon>
        <taxon>Bacillati</taxon>
        <taxon>Actinomycetota</taxon>
        <taxon>Actinomycetes</taxon>
        <taxon>Micrococcales</taxon>
        <taxon>Microbacteriaceae</taxon>
        <taxon>Curtobacterium</taxon>
    </lineage>
</organism>
<evidence type="ECO:0000256" key="2">
    <source>
        <dbReference type="SAM" id="Phobius"/>
    </source>
</evidence>
<feature type="region of interest" description="Disordered" evidence="1">
    <location>
        <begin position="683"/>
        <end position="749"/>
    </location>
</feature>
<name>A0A4V3BKX0_9MICO</name>
<feature type="signal peptide" evidence="3">
    <location>
        <begin position="1"/>
        <end position="40"/>
    </location>
</feature>
<evidence type="ECO:0000313" key="5">
    <source>
        <dbReference type="EMBL" id="TDN43972.1"/>
    </source>
</evidence>
<evidence type="ECO:0000256" key="3">
    <source>
        <dbReference type="SAM" id="SignalP"/>
    </source>
</evidence>
<feature type="compositionally biased region" description="Low complexity" evidence="1">
    <location>
        <begin position="683"/>
        <end position="740"/>
    </location>
</feature>
<gene>
    <name evidence="5" type="ORF">EDF64_106146</name>
</gene>
<protein>
    <submittedName>
        <fullName evidence="5">Ig-like domain-containing protein</fullName>
    </submittedName>
</protein>
<keyword evidence="2" id="KW-0812">Transmembrane</keyword>